<dbReference type="EMBL" id="DXBB01000111">
    <property type="protein sequence ID" value="HIZ73449.1"/>
    <property type="molecule type" value="Genomic_DNA"/>
</dbReference>
<dbReference type="Proteomes" id="UP000824102">
    <property type="component" value="Unassembled WGS sequence"/>
</dbReference>
<dbReference type="Pfam" id="PF08665">
    <property type="entry name" value="PglZ"/>
    <property type="match status" value="1"/>
</dbReference>
<accession>A0A9D2K1A4</accession>
<proteinExistence type="predicted"/>
<gene>
    <name evidence="1" type="primary">pglZ</name>
    <name evidence="1" type="ORF">H9964_07690</name>
</gene>
<sequence length="838" mass="95402">MAELNLQQIADRLNAEFTGEARKLVFWYDDKGAFAEDIGSLTLQNAKIYRLEADNQFYTKYFLEKVDPTTNYLIYAPFPKPDVKDNHLEDTLLYSKRFYVDRISLMAADLGISPRGAEALKKYETYFANKDRVQRFYDLEIETYSEENICIGIMAAICRARTCSFEEVVRILLTEGEDESEKHLVELQKYGLLAAFWEFVGKQFGYHDEKPTLEKLVIAMFVTYTAKSVQAPLPKAWSPFVSDKAGNIIAFLDNLMNSVLYRDRFDALSAAVAAKLGVSAAFEALPPESLLGCETVLDADRILIRWLRDRLLEEDVHAALQGKSISAICELREKLHFGAQTGGTYRMLRSACALISSVSYRCPVQLKKIAEQYIASDYRLDAEYRRFYEAYDGLEDPSEFETLRDLVEKIYTNEYLSVLLPQWNAALKEEDALFGIPQQRDFYEKNLKMAKERTVVIISDAMRFEVGQELFQKLSDDPKSKVSLRAQLGVLPSYTRLGMAALLPHEALCVTDDFRVLVDGMSCDTLAARQEILQKYCPDSRCVQFDDIKSLKKAELREIFTGKQIVYVYHNQIDARGDKPNTEDEVFSACEEAVGEIAELIRRISLNANTHRFLITADHGFLYKRDKLSESDKIGGVDEKNAFLNRRFILSPKPVSGDGIASFSIAKFLRGRDSKYVSVPVGSNVFKVAGGGQNYVHGGSSPQEMIVPLIDVKMERGHMETKNASIALVSMLQKITNKIVTLDFIQSDAVSDIVKAMTYRLFFLSEDGEKISNENMYASDSREPDAQKRIFRLRFRFKDQKYDRSKRYFLVICDEATGLEVSRYAVIMDLAFSDDYGF</sequence>
<dbReference type="AlphaFoldDB" id="A0A9D2K1A4"/>
<dbReference type="InterPro" id="IPR014060">
    <property type="entry name" value="PglZ"/>
</dbReference>
<dbReference type="NCBIfam" id="TIGR02687">
    <property type="entry name" value="BREX-1 system phosphatase PglZ type A"/>
    <property type="match status" value="1"/>
</dbReference>
<reference evidence="1" key="1">
    <citation type="journal article" date="2021" name="PeerJ">
        <title>Extensive microbial diversity within the chicken gut microbiome revealed by metagenomics and culture.</title>
        <authorList>
            <person name="Gilroy R."/>
            <person name="Ravi A."/>
            <person name="Getino M."/>
            <person name="Pursley I."/>
            <person name="Horton D.L."/>
            <person name="Alikhan N.F."/>
            <person name="Baker D."/>
            <person name="Gharbi K."/>
            <person name="Hall N."/>
            <person name="Watson M."/>
            <person name="Adriaenssens E.M."/>
            <person name="Foster-Nyarko E."/>
            <person name="Jarju S."/>
            <person name="Secka A."/>
            <person name="Antonio M."/>
            <person name="Oren A."/>
            <person name="Chaudhuri R.R."/>
            <person name="La Ragione R."/>
            <person name="Hildebrand F."/>
            <person name="Pallen M.J."/>
        </authorList>
    </citation>
    <scope>NUCLEOTIDE SEQUENCE</scope>
    <source>
        <strain evidence="1">ChiW7-2402</strain>
    </source>
</reference>
<organism evidence="1 2">
    <name type="scientific">Candidatus Gallimonas intestinavium</name>
    <dbReference type="NCBI Taxonomy" id="2838603"/>
    <lineage>
        <taxon>Bacteria</taxon>
        <taxon>Bacillati</taxon>
        <taxon>Bacillota</taxon>
        <taxon>Clostridia</taxon>
        <taxon>Candidatus Gallimonas</taxon>
    </lineage>
</organism>
<name>A0A9D2K1A4_9FIRM</name>
<protein>
    <submittedName>
        <fullName evidence="1">BREX-1 system phosphatase PglZ type A</fullName>
    </submittedName>
</protein>
<reference evidence="1" key="2">
    <citation type="submission" date="2021-04" db="EMBL/GenBank/DDBJ databases">
        <authorList>
            <person name="Gilroy R."/>
        </authorList>
    </citation>
    <scope>NUCLEOTIDE SEQUENCE</scope>
    <source>
        <strain evidence="1">ChiW7-2402</strain>
    </source>
</reference>
<comment type="caution">
    <text evidence="1">The sequence shown here is derived from an EMBL/GenBank/DDBJ whole genome shotgun (WGS) entry which is preliminary data.</text>
</comment>
<evidence type="ECO:0000313" key="2">
    <source>
        <dbReference type="Proteomes" id="UP000824102"/>
    </source>
</evidence>
<evidence type="ECO:0000313" key="1">
    <source>
        <dbReference type="EMBL" id="HIZ73449.1"/>
    </source>
</evidence>